<evidence type="ECO:0000256" key="1">
    <source>
        <dbReference type="ARBA" id="ARBA00010876"/>
    </source>
</evidence>
<dbReference type="InterPro" id="IPR050188">
    <property type="entry name" value="RluA_PseudoU_synthase"/>
</dbReference>
<reference evidence="4 5" key="1">
    <citation type="submission" date="2025-04" db="UniProtKB">
        <authorList>
            <consortium name="RefSeq"/>
        </authorList>
    </citation>
    <scope>IDENTIFICATION</scope>
    <source>
        <tissue evidence="4 5">Whole sample</tissue>
    </source>
</reference>
<comment type="similarity">
    <text evidence="1">Belongs to the pseudouridine synthase RluA family.</text>
</comment>
<organism evidence="3 4">
    <name type="scientific">Crassostrea virginica</name>
    <name type="common">Eastern oyster</name>
    <dbReference type="NCBI Taxonomy" id="6565"/>
    <lineage>
        <taxon>Eukaryota</taxon>
        <taxon>Metazoa</taxon>
        <taxon>Spiralia</taxon>
        <taxon>Lophotrochozoa</taxon>
        <taxon>Mollusca</taxon>
        <taxon>Bivalvia</taxon>
        <taxon>Autobranchia</taxon>
        <taxon>Pteriomorphia</taxon>
        <taxon>Ostreida</taxon>
        <taxon>Ostreoidea</taxon>
        <taxon>Ostreidae</taxon>
        <taxon>Crassostrea</taxon>
    </lineage>
</organism>
<dbReference type="Proteomes" id="UP000694844">
    <property type="component" value="Chromosome 2"/>
</dbReference>
<dbReference type="GO" id="GO:0009982">
    <property type="term" value="F:pseudouridine synthase activity"/>
    <property type="evidence" value="ECO:0007669"/>
    <property type="project" value="InterPro"/>
</dbReference>
<feature type="domain" description="Pseudouridine synthase RsuA/RluA-like" evidence="2">
    <location>
        <begin position="17"/>
        <end position="181"/>
    </location>
</feature>
<evidence type="ECO:0000313" key="5">
    <source>
        <dbReference type="RefSeq" id="XP_022314843.1"/>
    </source>
</evidence>
<proteinExistence type="inferred from homology"/>
<keyword evidence="3" id="KW-1185">Reference proteome</keyword>
<dbReference type="CDD" id="cd02869">
    <property type="entry name" value="PseudoU_synth_RluA_like"/>
    <property type="match status" value="1"/>
</dbReference>
<name>A0A8B8CGA9_CRAVI</name>
<dbReference type="GO" id="GO:0000455">
    <property type="term" value="P:enzyme-directed rRNA pseudouridine synthesis"/>
    <property type="evidence" value="ECO:0007669"/>
    <property type="project" value="TreeGrafter"/>
</dbReference>
<dbReference type="SUPFAM" id="SSF55120">
    <property type="entry name" value="Pseudouridine synthase"/>
    <property type="match status" value="1"/>
</dbReference>
<dbReference type="InterPro" id="IPR006145">
    <property type="entry name" value="PsdUridine_synth_RsuA/RluA"/>
</dbReference>
<dbReference type="InterPro" id="IPR020103">
    <property type="entry name" value="PsdUridine_synth_cat_dom_sf"/>
</dbReference>
<sequence length="241" mass="27585">MASDVKEIPSILHLCHDYIVVNKPYDTPINSDDPNRVTVETLMSKYYPHLRDPTLIHGFRFQHRLDLATSGVMCLCRTKKSAKAMFQEFQKRGVIKHYIALVHGHVERETQTVDIGIGDDSSVKDIHKMCTSDSESCIYPREAITDIIVLEKGTYSGHPASKVLLKPQTGRSHQLRVHCDHIGHRIVGDYMYSNRQDTSPYRMMLHSLRLKFGELDILSTDPFTPTIDELWKVTDVINTYS</sequence>
<dbReference type="GO" id="GO:0003723">
    <property type="term" value="F:RNA binding"/>
    <property type="evidence" value="ECO:0007669"/>
    <property type="project" value="InterPro"/>
</dbReference>
<evidence type="ECO:0000313" key="4">
    <source>
        <dbReference type="RefSeq" id="XP_022314842.1"/>
    </source>
</evidence>
<dbReference type="KEGG" id="cvn:111119204"/>
<dbReference type="RefSeq" id="XP_022314842.1">
    <property type="nucleotide sequence ID" value="XM_022459134.1"/>
</dbReference>
<protein>
    <submittedName>
        <fullName evidence="4 5">RNA pseudouridylate synthase domain-containing protein 1-like</fullName>
    </submittedName>
</protein>
<dbReference type="PANTHER" id="PTHR21600:SF87">
    <property type="entry name" value="RNA PSEUDOURIDYLATE SYNTHASE DOMAIN-CONTAINING PROTEIN 1"/>
    <property type="match status" value="1"/>
</dbReference>
<dbReference type="OrthoDB" id="418349at2759"/>
<gene>
    <name evidence="4 5" type="primary">LOC111119204</name>
</gene>
<dbReference type="AlphaFoldDB" id="A0A8B8CGA9"/>
<dbReference type="PANTHER" id="PTHR21600">
    <property type="entry name" value="MITOCHONDRIAL RNA PSEUDOURIDINE SYNTHASE"/>
    <property type="match status" value="1"/>
</dbReference>
<dbReference type="Gene3D" id="3.30.2350.10">
    <property type="entry name" value="Pseudouridine synthase"/>
    <property type="match status" value="1"/>
</dbReference>
<dbReference type="RefSeq" id="XP_022314843.1">
    <property type="nucleotide sequence ID" value="XM_022459135.1"/>
</dbReference>
<dbReference type="GeneID" id="111119204"/>
<dbReference type="Pfam" id="PF00849">
    <property type="entry name" value="PseudoU_synth_2"/>
    <property type="match status" value="1"/>
</dbReference>
<evidence type="ECO:0000259" key="2">
    <source>
        <dbReference type="Pfam" id="PF00849"/>
    </source>
</evidence>
<accession>A0A8B8CGA9</accession>
<evidence type="ECO:0000313" key="3">
    <source>
        <dbReference type="Proteomes" id="UP000694844"/>
    </source>
</evidence>